<dbReference type="EMBL" id="JBHUFU010000013">
    <property type="protein sequence ID" value="MFD1832088.1"/>
    <property type="molecule type" value="Genomic_DNA"/>
</dbReference>
<accession>A0ABW4PP96</accession>
<sequence length="113" mass="13331">MTEPLHSIRNMMQEWERLANALESQWGTVDYFPLDDYLFALDMRASLEEAISEIAPEPPTPLLAALEILDTRFLSHTVEDEQGQEGKLRSWLKPVSKRPPEWLWNRRPRIMPW</sequence>
<name>A0ABW4PP96_9ACTN</name>
<dbReference type="RefSeq" id="WP_380902657.1">
    <property type="nucleotide sequence ID" value="NZ_JBHUFU010000013.1"/>
</dbReference>
<proteinExistence type="predicted"/>
<evidence type="ECO:0000313" key="1">
    <source>
        <dbReference type="EMBL" id="MFD1832088.1"/>
    </source>
</evidence>
<organism evidence="1 2">
    <name type="scientific">Streptomyces desertarenae</name>
    <dbReference type="NCBI Taxonomy" id="2666184"/>
    <lineage>
        <taxon>Bacteria</taxon>
        <taxon>Bacillati</taxon>
        <taxon>Actinomycetota</taxon>
        <taxon>Actinomycetes</taxon>
        <taxon>Kitasatosporales</taxon>
        <taxon>Streptomycetaceae</taxon>
        <taxon>Streptomyces</taxon>
    </lineage>
</organism>
<reference evidence="2" key="1">
    <citation type="journal article" date="2019" name="Int. J. Syst. Evol. Microbiol.">
        <title>The Global Catalogue of Microorganisms (GCM) 10K type strain sequencing project: providing services to taxonomists for standard genome sequencing and annotation.</title>
        <authorList>
            <consortium name="The Broad Institute Genomics Platform"/>
            <consortium name="The Broad Institute Genome Sequencing Center for Infectious Disease"/>
            <person name="Wu L."/>
            <person name="Ma J."/>
        </authorList>
    </citation>
    <scope>NUCLEOTIDE SEQUENCE [LARGE SCALE GENOMIC DNA]</scope>
    <source>
        <strain evidence="2">CGMCC 4.7455</strain>
    </source>
</reference>
<comment type="caution">
    <text evidence="1">The sequence shown here is derived from an EMBL/GenBank/DDBJ whole genome shotgun (WGS) entry which is preliminary data.</text>
</comment>
<evidence type="ECO:0008006" key="3">
    <source>
        <dbReference type="Google" id="ProtNLM"/>
    </source>
</evidence>
<gene>
    <name evidence="1" type="ORF">ACFSJS_20915</name>
</gene>
<dbReference type="Proteomes" id="UP001597365">
    <property type="component" value="Unassembled WGS sequence"/>
</dbReference>
<evidence type="ECO:0000313" key="2">
    <source>
        <dbReference type="Proteomes" id="UP001597365"/>
    </source>
</evidence>
<protein>
    <recommendedName>
        <fullName evidence="3">CdiI immunity protein domain-containing protein</fullName>
    </recommendedName>
</protein>
<keyword evidence="2" id="KW-1185">Reference proteome</keyword>